<dbReference type="GO" id="GO:0016020">
    <property type="term" value="C:membrane"/>
    <property type="evidence" value="ECO:0007669"/>
    <property type="project" value="UniProtKB-SubCell"/>
</dbReference>
<comment type="caution">
    <text evidence="5">The sequence shown here is derived from an EMBL/GenBank/DDBJ whole genome shotgun (WGS) entry which is preliminary data.</text>
</comment>
<proteinExistence type="predicted"/>
<gene>
    <name evidence="5" type="ORF">S03H2_10447</name>
</gene>
<sequence length="78" mass="8933">MKNKRNSLKVRIKEFFTFVLPLSLLILFVLILRFIWTVNAVDLLYVLTEGGPATSTLTLPVYIYKTLKGSLNFLNAKI</sequence>
<evidence type="ECO:0000313" key="5">
    <source>
        <dbReference type="EMBL" id="GAH35416.1"/>
    </source>
</evidence>
<keyword evidence="4" id="KW-0472">Membrane</keyword>
<dbReference type="Gene3D" id="1.10.3720.10">
    <property type="entry name" value="MetI-like"/>
    <property type="match status" value="1"/>
</dbReference>
<organism evidence="5">
    <name type="scientific">marine sediment metagenome</name>
    <dbReference type="NCBI Taxonomy" id="412755"/>
    <lineage>
        <taxon>unclassified sequences</taxon>
        <taxon>metagenomes</taxon>
        <taxon>ecological metagenomes</taxon>
    </lineage>
</organism>
<keyword evidence="2" id="KW-0812">Transmembrane</keyword>
<evidence type="ECO:0000256" key="3">
    <source>
        <dbReference type="ARBA" id="ARBA00022989"/>
    </source>
</evidence>
<accession>X1EPT5</accession>
<evidence type="ECO:0000256" key="2">
    <source>
        <dbReference type="ARBA" id="ARBA00022692"/>
    </source>
</evidence>
<comment type="subcellular location">
    <subcellularLocation>
        <location evidence="1">Membrane</location>
        <topology evidence="1">Multi-pass membrane protein</topology>
    </subcellularLocation>
</comment>
<evidence type="ECO:0008006" key="6">
    <source>
        <dbReference type="Google" id="ProtNLM"/>
    </source>
</evidence>
<dbReference type="SUPFAM" id="SSF161098">
    <property type="entry name" value="MetI-like"/>
    <property type="match status" value="1"/>
</dbReference>
<name>X1EPT5_9ZZZZ</name>
<dbReference type="InterPro" id="IPR035906">
    <property type="entry name" value="MetI-like_sf"/>
</dbReference>
<evidence type="ECO:0000256" key="1">
    <source>
        <dbReference type="ARBA" id="ARBA00004141"/>
    </source>
</evidence>
<reference evidence="5" key="1">
    <citation type="journal article" date="2014" name="Front. Microbiol.">
        <title>High frequency of phylogenetically diverse reductive dehalogenase-homologous genes in deep subseafloor sedimentary metagenomes.</title>
        <authorList>
            <person name="Kawai M."/>
            <person name="Futagami T."/>
            <person name="Toyoda A."/>
            <person name="Takaki Y."/>
            <person name="Nishi S."/>
            <person name="Hori S."/>
            <person name="Arai W."/>
            <person name="Tsubouchi T."/>
            <person name="Morono Y."/>
            <person name="Uchiyama I."/>
            <person name="Ito T."/>
            <person name="Fujiyama A."/>
            <person name="Inagaki F."/>
            <person name="Takami H."/>
        </authorList>
    </citation>
    <scope>NUCLEOTIDE SEQUENCE</scope>
    <source>
        <strain evidence="5">Expedition CK06-06</strain>
    </source>
</reference>
<protein>
    <recommendedName>
        <fullName evidence="6">ABC transmembrane type-1 domain-containing protein</fullName>
    </recommendedName>
</protein>
<keyword evidence="3" id="KW-1133">Transmembrane helix</keyword>
<dbReference type="AlphaFoldDB" id="X1EPT5"/>
<dbReference type="EMBL" id="BARU01005372">
    <property type="protein sequence ID" value="GAH35416.1"/>
    <property type="molecule type" value="Genomic_DNA"/>
</dbReference>
<evidence type="ECO:0000256" key="4">
    <source>
        <dbReference type="ARBA" id="ARBA00023136"/>
    </source>
</evidence>